<evidence type="ECO:0000256" key="2">
    <source>
        <dbReference type="ARBA" id="ARBA00004651"/>
    </source>
</evidence>
<feature type="transmembrane region" description="Helical" evidence="10">
    <location>
        <begin position="357"/>
        <end position="377"/>
    </location>
</feature>
<dbReference type="GO" id="GO:0042910">
    <property type="term" value="F:xenobiotic transmembrane transporter activity"/>
    <property type="evidence" value="ECO:0007669"/>
    <property type="project" value="InterPro"/>
</dbReference>
<dbReference type="InterPro" id="IPR001958">
    <property type="entry name" value="Tet-R_TetA/multi-R_MdtG-like"/>
</dbReference>
<keyword evidence="5 10" id="KW-0813">Transport</keyword>
<feature type="transmembrane region" description="Helical" evidence="10">
    <location>
        <begin position="119"/>
        <end position="136"/>
    </location>
</feature>
<accession>A0A4R3V4Y6</accession>
<keyword evidence="10" id="KW-0997">Cell inner membrane</keyword>
<feature type="transmembrane region" description="Helical" evidence="10">
    <location>
        <begin position="90"/>
        <end position="113"/>
    </location>
</feature>
<feature type="transmembrane region" description="Helical" evidence="10">
    <location>
        <begin position="320"/>
        <end position="345"/>
    </location>
</feature>
<organism evidence="12 13">
    <name type="scientific">Paracandidimonas soli</name>
    <dbReference type="NCBI Taxonomy" id="1917182"/>
    <lineage>
        <taxon>Bacteria</taxon>
        <taxon>Pseudomonadati</taxon>
        <taxon>Pseudomonadota</taxon>
        <taxon>Betaproteobacteria</taxon>
        <taxon>Burkholderiales</taxon>
        <taxon>Alcaligenaceae</taxon>
        <taxon>Paracandidimonas</taxon>
    </lineage>
</organism>
<evidence type="ECO:0000256" key="8">
    <source>
        <dbReference type="ARBA" id="ARBA00022989"/>
    </source>
</evidence>
<feature type="transmembrane region" description="Helical" evidence="10">
    <location>
        <begin position="293"/>
        <end position="314"/>
    </location>
</feature>
<comment type="subcellular location">
    <subcellularLocation>
        <location evidence="10">Cell inner membrane</location>
        <topology evidence="10">Multi-pass membrane protein</topology>
    </subcellularLocation>
    <subcellularLocation>
        <location evidence="2">Cell membrane</location>
        <topology evidence="2">Multi-pass membrane protein</topology>
    </subcellularLocation>
</comment>
<dbReference type="PROSITE" id="PS50850">
    <property type="entry name" value="MFS"/>
    <property type="match status" value="1"/>
</dbReference>
<dbReference type="InterPro" id="IPR005829">
    <property type="entry name" value="Sugar_transporter_CS"/>
</dbReference>
<feature type="transmembrane region" description="Helical" evidence="10">
    <location>
        <begin position="226"/>
        <end position="253"/>
    </location>
</feature>
<feature type="transmembrane region" description="Helical" evidence="10">
    <location>
        <begin position="176"/>
        <end position="198"/>
    </location>
</feature>
<keyword evidence="7 10" id="KW-0812">Transmembrane</keyword>
<keyword evidence="8 10" id="KW-1133">Transmembrane helix</keyword>
<comment type="function">
    <text evidence="1">Resistance to tetracycline by an active tetracycline efflux. This is an energy-dependent process that decreases the accumulation of the antibiotic in whole cells. This protein functions as a metal-tetracycline/H(+) antiporter.</text>
</comment>
<comment type="similarity">
    <text evidence="3 10">Belongs to the major facilitator superfamily. Bcr/CmlA family.</text>
</comment>
<dbReference type="PROSITE" id="PS00216">
    <property type="entry name" value="SUGAR_TRANSPORT_1"/>
    <property type="match status" value="1"/>
</dbReference>
<evidence type="ECO:0000259" key="11">
    <source>
        <dbReference type="PROSITE" id="PS50850"/>
    </source>
</evidence>
<dbReference type="PANTHER" id="PTHR43124:SF3">
    <property type="entry name" value="CHLORAMPHENICOL EFFLUX PUMP RV0191"/>
    <property type="match status" value="1"/>
</dbReference>
<evidence type="ECO:0000313" key="12">
    <source>
        <dbReference type="EMBL" id="TCU98368.1"/>
    </source>
</evidence>
<dbReference type="CDD" id="cd17320">
    <property type="entry name" value="MFS_MdfA_MDR_like"/>
    <property type="match status" value="1"/>
</dbReference>
<feature type="domain" description="Major facilitator superfamily (MFS) profile" evidence="11">
    <location>
        <begin position="24"/>
        <end position="405"/>
    </location>
</feature>
<dbReference type="InterPro" id="IPR020846">
    <property type="entry name" value="MFS_dom"/>
</dbReference>
<proteinExistence type="inferred from homology"/>
<evidence type="ECO:0000256" key="3">
    <source>
        <dbReference type="ARBA" id="ARBA00006236"/>
    </source>
</evidence>
<name>A0A4R3V4Y6_9BURK</name>
<comment type="similarity">
    <text evidence="4">Belongs to the major facilitator superfamily. TCR/Tet family.</text>
</comment>
<feature type="transmembrane region" description="Helical" evidence="10">
    <location>
        <begin position="58"/>
        <end position="78"/>
    </location>
</feature>
<evidence type="ECO:0000256" key="10">
    <source>
        <dbReference type="RuleBase" id="RU365088"/>
    </source>
</evidence>
<protein>
    <recommendedName>
        <fullName evidence="10">Bcr/CflA family efflux transporter</fullName>
    </recommendedName>
</protein>
<dbReference type="RefSeq" id="WP_132477037.1">
    <property type="nucleotide sequence ID" value="NZ_JBHRVM010000001.1"/>
</dbReference>
<evidence type="ECO:0000313" key="13">
    <source>
        <dbReference type="Proteomes" id="UP000294692"/>
    </source>
</evidence>
<feature type="transmembrane region" description="Helical" evidence="10">
    <location>
        <begin position="265"/>
        <end position="286"/>
    </location>
</feature>
<dbReference type="PANTHER" id="PTHR43124">
    <property type="entry name" value="PURINE EFFLUX PUMP PBUE"/>
    <property type="match status" value="1"/>
</dbReference>
<evidence type="ECO:0000256" key="9">
    <source>
        <dbReference type="ARBA" id="ARBA00023136"/>
    </source>
</evidence>
<evidence type="ECO:0000256" key="1">
    <source>
        <dbReference type="ARBA" id="ARBA00003279"/>
    </source>
</evidence>
<dbReference type="InterPro" id="IPR004812">
    <property type="entry name" value="Efflux_drug-R_Bcr/CmlA"/>
</dbReference>
<feature type="transmembrane region" description="Helical" evidence="10">
    <location>
        <begin position="148"/>
        <end position="170"/>
    </location>
</feature>
<feature type="transmembrane region" description="Helical" evidence="10">
    <location>
        <begin position="24"/>
        <end position="43"/>
    </location>
</feature>
<dbReference type="OrthoDB" id="9814303at2"/>
<dbReference type="SUPFAM" id="SSF103473">
    <property type="entry name" value="MFS general substrate transporter"/>
    <property type="match status" value="1"/>
</dbReference>
<reference evidence="12 13" key="1">
    <citation type="submission" date="2019-03" db="EMBL/GenBank/DDBJ databases">
        <title>Genomic Encyclopedia of Type Strains, Phase IV (KMG-IV): sequencing the most valuable type-strain genomes for metagenomic binning, comparative biology and taxonomic classification.</title>
        <authorList>
            <person name="Goeker M."/>
        </authorList>
    </citation>
    <scope>NUCLEOTIDE SEQUENCE [LARGE SCALE GENOMIC DNA]</scope>
    <source>
        <strain evidence="12 13">DSM 100048</strain>
    </source>
</reference>
<dbReference type="Proteomes" id="UP000294692">
    <property type="component" value="Unassembled WGS sequence"/>
</dbReference>
<keyword evidence="6" id="KW-1003">Cell membrane</keyword>
<sequence>MDDEKHKGPSSGAAAGPFVMSKRFLLMLVAVAAVSPLGINLYLPSMPGMTAALGVDYAAIQFTLSLYLASVALGQLVIGPISDRYGRRPVLLGGLAIFVAGSVVCTLAPSISVLNAGRVLQALGGCAGIALSRAIVRDLYERTQAASMIGYVTMGMAVAPMVAPTIGGVLEAWHGWRASFGFLALFGFGTLAVVYILLHETNPWRGDTAQSQSLLKGYGKLLRIPAFWGFALTAGFSSAAFFAFVGGAAYVVINLMERTPVEYGLYFGLVSLGYIVGNFLSGRFVAKVGPQQMIRLGATLAFASVLLTAFLYALDDMRPLFLFLPTTFLGMGNGLVMPSCIAGAVSVRPEVAGAASGLAGSIQIGFGAVVAPIVGALVTTSAWPMIVVTGLCTLMAMLSMQLVSK</sequence>
<dbReference type="NCBIfam" id="TIGR00710">
    <property type="entry name" value="efflux_Bcr_CflA"/>
    <property type="match status" value="1"/>
</dbReference>
<keyword evidence="9 10" id="KW-0472">Membrane</keyword>
<dbReference type="InterPro" id="IPR036259">
    <property type="entry name" value="MFS_trans_sf"/>
</dbReference>
<keyword evidence="13" id="KW-1185">Reference proteome</keyword>
<dbReference type="EMBL" id="SMBX01000005">
    <property type="protein sequence ID" value="TCU98368.1"/>
    <property type="molecule type" value="Genomic_DNA"/>
</dbReference>
<evidence type="ECO:0000256" key="6">
    <source>
        <dbReference type="ARBA" id="ARBA00022475"/>
    </source>
</evidence>
<dbReference type="GO" id="GO:0005886">
    <property type="term" value="C:plasma membrane"/>
    <property type="evidence" value="ECO:0007669"/>
    <property type="project" value="UniProtKB-SubCell"/>
</dbReference>
<feature type="transmembrane region" description="Helical" evidence="10">
    <location>
        <begin position="383"/>
        <end position="403"/>
    </location>
</feature>
<dbReference type="InterPro" id="IPR011701">
    <property type="entry name" value="MFS"/>
</dbReference>
<comment type="caution">
    <text evidence="12">The sequence shown here is derived from an EMBL/GenBank/DDBJ whole genome shotgun (WGS) entry which is preliminary data.</text>
</comment>
<dbReference type="PRINTS" id="PR01035">
    <property type="entry name" value="TCRTETA"/>
</dbReference>
<gene>
    <name evidence="12" type="ORF">EV686_10565</name>
</gene>
<evidence type="ECO:0000256" key="4">
    <source>
        <dbReference type="ARBA" id="ARBA00007520"/>
    </source>
</evidence>
<dbReference type="GO" id="GO:1990961">
    <property type="term" value="P:xenobiotic detoxification by transmembrane export across the plasma membrane"/>
    <property type="evidence" value="ECO:0007669"/>
    <property type="project" value="InterPro"/>
</dbReference>
<evidence type="ECO:0000256" key="7">
    <source>
        <dbReference type="ARBA" id="ARBA00022692"/>
    </source>
</evidence>
<dbReference type="AlphaFoldDB" id="A0A4R3V4Y6"/>
<dbReference type="Pfam" id="PF07690">
    <property type="entry name" value="MFS_1"/>
    <property type="match status" value="1"/>
</dbReference>
<dbReference type="Gene3D" id="1.20.1720.10">
    <property type="entry name" value="Multidrug resistance protein D"/>
    <property type="match status" value="1"/>
</dbReference>
<evidence type="ECO:0000256" key="5">
    <source>
        <dbReference type="ARBA" id="ARBA00022448"/>
    </source>
</evidence>
<dbReference type="InterPro" id="IPR050189">
    <property type="entry name" value="MFS_Efflux_Transporters"/>
</dbReference>